<keyword evidence="2 5" id="KW-0012">Acyltransferase</keyword>
<dbReference type="EMBL" id="PDSK01000108">
    <property type="protein sequence ID" value="PIE32765.1"/>
    <property type="molecule type" value="Genomic_DNA"/>
</dbReference>
<dbReference type="GO" id="GO:0005886">
    <property type="term" value="C:plasma membrane"/>
    <property type="evidence" value="ECO:0007669"/>
    <property type="project" value="TreeGrafter"/>
</dbReference>
<feature type="domain" description="Phospholipid/glycerol acyltransferase" evidence="4">
    <location>
        <begin position="34"/>
        <end position="146"/>
    </location>
</feature>
<dbReference type="AlphaFoldDB" id="A0A2G6KAU7"/>
<dbReference type="PANTHER" id="PTHR10434:SF11">
    <property type="entry name" value="1-ACYL-SN-GLYCEROL-3-PHOSPHATE ACYLTRANSFERASE"/>
    <property type="match status" value="1"/>
</dbReference>
<feature type="region of interest" description="Disordered" evidence="3">
    <location>
        <begin position="201"/>
        <end position="222"/>
    </location>
</feature>
<evidence type="ECO:0000313" key="6">
    <source>
        <dbReference type="Proteomes" id="UP000230821"/>
    </source>
</evidence>
<name>A0A2G6KAU7_9BACT</name>
<dbReference type="PANTHER" id="PTHR10434">
    <property type="entry name" value="1-ACYL-SN-GLYCEROL-3-PHOSPHATE ACYLTRANSFERASE"/>
    <property type="match status" value="1"/>
</dbReference>
<sequence>MLYKISQFFVRIFVTLYFRLKVEGLESVPKQGPYLIVANHASFLDPILIGAVVPRIIHYITYAFFYYHRAIHWYCKRVFCIPIKKEGNDIATFKKALRLLRQGELVGIFPEGARSHTGKLAQAQPGVALIALKAGVPIIPVGIRGTYEAFPTGARFPKPSPVTLTFGEPFSLDEFLASGQKPSGEVQVKAAERIMEKIAELCGQQAAPPSSSSRSHENNPTR</sequence>
<dbReference type="Pfam" id="PF01553">
    <property type="entry name" value="Acyltransferase"/>
    <property type="match status" value="1"/>
</dbReference>
<dbReference type="SUPFAM" id="SSF69593">
    <property type="entry name" value="Glycerol-3-phosphate (1)-acyltransferase"/>
    <property type="match status" value="1"/>
</dbReference>
<evidence type="ECO:0000259" key="4">
    <source>
        <dbReference type="SMART" id="SM00563"/>
    </source>
</evidence>
<comment type="caution">
    <text evidence="5">The sequence shown here is derived from an EMBL/GenBank/DDBJ whole genome shotgun (WGS) entry which is preliminary data.</text>
</comment>
<evidence type="ECO:0000256" key="1">
    <source>
        <dbReference type="ARBA" id="ARBA00022679"/>
    </source>
</evidence>
<keyword evidence="1 5" id="KW-0808">Transferase</keyword>
<gene>
    <name evidence="5" type="ORF">CSA56_14360</name>
</gene>
<dbReference type="SMART" id="SM00563">
    <property type="entry name" value="PlsC"/>
    <property type="match status" value="1"/>
</dbReference>
<organism evidence="5 6">
    <name type="scientific">candidate division KSB3 bacterium</name>
    <dbReference type="NCBI Taxonomy" id="2044937"/>
    <lineage>
        <taxon>Bacteria</taxon>
        <taxon>candidate division KSB3</taxon>
    </lineage>
</organism>
<evidence type="ECO:0000313" key="5">
    <source>
        <dbReference type="EMBL" id="PIE32765.1"/>
    </source>
</evidence>
<dbReference type="InterPro" id="IPR002123">
    <property type="entry name" value="Plipid/glycerol_acylTrfase"/>
</dbReference>
<dbReference type="GO" id="GO:0003841">
    <property type="term" value="F:1-acylglycerol-3-phosphate O-acyltransferase activity"/>
    <property type="evidence" value="ECO:0007669"/>
    <property type="project" value="TreeGrafter"/>
</dbReference>
<accession>A0A2G6KAU7</accession>
<evidence type="ECO:0000256" key="3">
    <source>
        <dbReference type="SAM" id="MobiDB-lite"/>
    </source>
</evidence>
<dbReference type="Proteomes" id="UP000230821">
    <property type="component" value="Unassembled WGS sequence"/>
</dbReference>
<proteinExistence type="predicted"/>
<evidence type="ECO:0000256" key="2">
    <source>
        <dbReference type="ARBA" id="ARBA00023315"/>
    </source>
</evidence>
<reference evidence="5 6" key="1">
    <citation type="submission" date="2017-10" db="EMBL/GenBank/DDBJ databases">
        <title>Novel microbial diversity and functional potential in the marine mammal oral microbiome.</title>
        <authorList>
            <person name="Dudek N.K."/>
            <person name="Sun C.L."/>
            <person name="Burstein D."/>
            <person name="Kantor R.S."/>
            <person name="Aliaga Goltsman D.S."/>
            <person name="Bik E.M."/>
            <person name="Thomas B.C."/>
            <person name="Banfield J.F."/>
            <person name="Relman D.A."/>
        </authorList>
    </citation>
    <scope>NUCLEOTIDE SEQUENCE [LARGE SCALE GENOMIC DNA]</scope>
    <source>
        <strain evidence="5">DOLJORAL78_47_16</strain>
    </source>
</reference>
<dbReference type="CDD" id="cd07989">
    <property type="entry name" value="LPLAT_AGPAT-like"/>
    <property type="match status" value="1"/>
</dbReference>
<dbReference type="GO" id="GO:0006654">
    <property type="term" value="P:phosphatidic acid biosynthetic process"/>
    <property type="evidence" value="ECO:0007669"/>
    <property type="project" value="TreeGrafter"/>
</dbReference>
<protein>
    <submittedName>
        <fullName evidence="5">1-acyl-sn-glycerol-3-phosphate acyltransferase</fullName>
    </submittedName>
</protein>